<protein>
    <recommendedName>
        <fullName evidence="16">Cytochrome c oxidase subunit 1</fullName>
        <ecNumber evidence="16">7.1.1.9</ecNumber>
    </recommendedName>
</protein>
<feature type="transmembrane region" description="Helical" evidence="16">
    <location>
        <begin position="250"/>
        <end position="274"/>
    </location>
</feature>
<evidence type="ECO:0000256" key="6">
    <source>
        <dbReference type="ARBA" id="ARBA00022692"/>
    </source>
</evidence>
<feature type="transmembrane region" description="Helical" evidence="16">
    <location>
        <begin position="122"/>
        <end position="144"/>
    </location>
</feature>
<evidence type="ECO:0000256" key="10">
    <source>
        <dbReference type="ARBA" id="ARBA00022989"/>
    </source>
</evidence>
<keyword evidence="20" id="KW-1185">Reference proteome</keyword>
<feature type="transmembrane region" description="Helical" evidence="16">
    <location>
        <begin position="39"/>
        <end position="60"/>
    </location>
</feature>
<evidence type="ECO:0000256" key="12">
    <source>
        <dbReference type="ARBA" id="ARBA00023008"/>
    </source>
</evidence>
<reference evidence="20" key="1">
    <citation type="submission" date="2018-03" db="EMBL/GenBank/DDBJ databases">
        <authorList>
            <person name="Sun L."/>
            <person name="Liu H."/>
            <person name="Chen W."/>
            <person name="Huang K."/>
            <person name="Liu W."/>
            <person name="Gao X."/>
        </authorList>
    </citation>
    <scope>NUCLEOTIDE SEQUENCE [LARGE SCALE GENOMIC DNA]</scope>
    <source>
        <strain evidence="20">SH9</strain>
    </source>
</reference>
<dbReference type="InterPro" id="IPR000883">
    <property type="entry name" value="Cyt_C_Oxase_1"/>
</dbReference>
<dbReference type="PANTHER" id="PTHR10422">
    <property type="entry name" value="CYTOCHROME C OXIDASE SUBUNIT 1"/>
    <property type="match status" value="1"/>
</dbReference>
<feature type="transmembrane region" description="Helical" evidence="16">
    <location>
        <begin position="469"/>
        <end position="493"/>
    </location>
</feature>
<evidence type="ECO:0000256" key="4">
    <source>
        <dbReference type="ARBA" id="ARBA00022617"/>
    </source>
</evidence>
<evidence type="ECO:0000256" key="1">
    <source>
        <dbReference type="ARBA" id="ARBA00004141"/>
    </source>
</evidence>
<evidence type="ECO:0000256" key="8">
    <source>
        <dbReference type="ARBA" id="ARBA00022967"/>
    </source>
</evidence>
<dbReference type="InterPro" id="IPR036927">
    <property type="entry name" value="Cyt_c_oxase-like_su1_sf"/>
</dbReference>
<dbReference type="GO" id="GO:0015990">
    <property type="term" value="P:electron transport coupled proton transport"/>
    <property type="evidence" value="ECO:0007669"/>
    <property type="project" value="InterPro"/>
</dbReference>
<gene>
    <name evidence="19" type="primary">ctaD</name>
    <name evidence="19" type="ORF">SLNSH_04175</name>
</gene>
<dbReference type="PRINTS" id="PR01165">
    <property type="entry name" value="CYCOXIDASEI"/>
</dbReference>
<keyword evidence="11 16" id="KW-0408">Iron</keyword>
<keyword evidence="9 15" id="KW-0249">Electron transport</keyword>
<dbReference type="GO" id="GO:0022904">
    <property type="term" value="P:respiratory electron transport chain"/>
    <property type="evidence" value="ECO:0007669"/>
    <property type="project" value="TreeGrafter"/>
</dbReference>
<keyword evidence="10 16" id="KW-1133">Transmembrane helix</keyword>
<evidence type="ECO:0000256" key="5">
    <source>
        <dbReference type="ARBA" id="ARBA00022660"/>
    </source>
</evidence>
<dbReference type="OrthoDB" id="9803294at2"/>
<dbReference type="PROSITE" id="PS50855">
    <property type="entry name" value="COX1"/>
    <property type="match status" value="1"/>
</dbReference>
<accession>A0A2T1HXT5</accession>
<dbReference type="PANTHER" id="PTHR10422:SF18">
    <property type="entry name" value="CYTOCHROME C OXIDASE SUBUNIT 1"/>
    <property type="match status" value="1"/>
</dbReference>
<keyword evidence="7 16" id="KW-0479">Metal-binding</keyword>
<comment type="function">
    <text evidence="16">Cytochrome c oxidase is the component of the respiratory chain that catalyzes the reduction of oxygen to water. Subunits 1-3 form the functional core of the enzyme complex. CO I is the catalytic subunit of the enzyme. Electrons originating in cytochrome c are transferred via the copper A center of subunit 2 and heme A of subunit 1 to the bimetallic center formed by heme A3 and copper B.</text>
</comment>
<sequence length="558" mass="62084">MSVAATPDERLLVPDRPSYLGAGASLRSWFGATDHKRIAILYAVTITIFFFLGGAAITLVRLELFTPQADVVTADTYNRLFTFHGIVMVWFFMVPAIPATLGNFLLPLMIGARDVAFPRLNLFSWYLAILGGAFTVATLILGGVDTGWTFYTPFSTMFSNSHVFAAAFGVFAVGFSSIATGVNFIATVHLLRAPGLTWFRLPLFVWSLYATSLVMVLATPVLAVSLLLVMAERVLHLPIFDPAHGGDPLLFQHLFWFYSHPAVYIMVLPAMGVVSEVITCFARRRVFGYTFMVYALVSIAGIGFFVWGHHMFVSGMSPFAGLVFSFLSFVVAVPSAIKVFNWTATLYRGQISFEAPMLYALGFLGLFTMGGLTGLFLASIPIDVHVTDTYFVVAHFHYIMVGGTVSAYFAGLHFWWPKITGRLYPEGWARFAAILMFFGFNLTFFPQFILGYLGMPRRYHVYPPEFQVWNVMSSSGATVLAAAYALPFGYLLWSLIWGRRAPNNPWDATGLEWRTASPPPPHNFDQQPRIDVGPYDYHPEAVAPAPDQRPRRRQGEDA</sequence>
<keyword evidence="6 15" id="KW-0812">Transmembrane</keyword>
<dbReference type="GO" id="GO:0004129">
    <property type="term" value="F:cytochrome-c oxidase activity"/>
    <property type="evidence" value="ECO:0007669"/>
    <property type="project" value="UniProtKB-EC"/>
</dbReference>
<dbReference type="AlphaFoldDB" id="A0A2T1HXT5"/>
<comment type="caution">
    <text evidence="19">The sequence shown here is derived from an EMBL/GenBank/DDBJ whole genome shotgun (WGS) entry which is preliminary data.</text>
</comment>
<dbReference type="Gene3D" id="1.20.210.10">
    <property type="entry name" value="Cytochrome c oxidase-like, subunit I domain"/>
    <property type="match status" value="1"/>
</dbReference>
<keyword evidence="5 15" id="KW-0679">Respiratory chain</keyword>
<evidence type="ECO:0000256" key="9">
    <source>
        <dbReference type="ARBA" id="ARBA00022982"/>
    </source>
</evidence>
<comment type="pathway">
    <text evidence="2 16">Energy metabolism; oxidative phosphorylation.</text>
</comment>
<keyword evidence="4 15" id="KW-0349">Heme</keyword>
<dbReference type="GO" id="GO:0006119">
    <property type="term" value="P:oxidative phosphorylation"/>
    <property type="evidence" value="ECO:0007669"/>
    <property type="project" value="UniProtKB-UniPathway"/>
</dbReference>
<keyword evidence="16" id="KW-1003">Cell membrane</keyword>
<dbReference type="InterPro" id="IPR023615">
    <property type="entry name" value="Cyt_c_Oxase_su1_BS"/>
</dbReference>
<feature type="transmembrane region" description="Helical" evidence="16">
    <location>
        <begin position="80"/>
        <end position="110"/>
    </location>
</feature>
<dbReference type="PROSITE" id="PS00077">
    <property type="entry name" value="COX1_CUB"/>
    <property type="match status" value="1"/>
</dbReference>
<evidence type="ECO:0000256" key="16">
    <source>
        <dbReference type="RuleBase" id="RU363061"/>
    </source>
</evidence>
<organism evidence="19 20">
    <name type="scientific">Alsobacter soli</name>
    <dbReference type="NCBI Taxonomy" id="2109933"/>
    <lineage>
        <taxon>Bacteria</taxon>
        <taxon>Pseudomonadati</taxon>
        <taxon>Pseudomonadota</taxon>
        <taxon>Alphaproteobacteria</taxon>
        <taxon>Hyphomicrobiales</taxon>
        <taxon>Alsobacteraceae</taxon>
        <taxon>Alsobacter</taxon>
    </lineage>
</organism>
<evidence type="ECO:0000256" key="3">
    <source>
        <dbReference type="ARBA" id="ARBA00022448"/>
    </source>
</evidence>
<keyword evidence="8" id="KW-1278">Translocase</keyword>
<feature type="transmembrane region" description="Helical" evidence="16">
    <location>
        <begin position="286"/>
        <end position="307"/>
    </location>
</feature>
<keyword evidence="3 15" id="KW-0813">Transport</keyword>
<feature type="transmembrane region" description="Helical" evidence="16">
    <location>
        <begin position="428"/>
        <end position="449"/>
    </location>
</feature>
<feature type="region of interest" description="Disordered" evidence="17">
    <location>
        <begin position="517"/>
        <end position="558"/>
    </location>
</feature>
<feature type="domain" description="Cytochrome oxidase subunit I profile" evidence="18">
    <location>
        <begin position="29"/>
        <end position="531"/>
    </location>
</feature>
<dbReference type="Proteomes" id="UP000239772">
    <property type="component" value="Unassembled WGS sequence"/>
</dbReference>
<evidence type="ECO:0000256" key="17">
    <source>
        <dbReference type="SAM" id="MobiDB-lite"/>
    </source>
</evidence>
<dbReference type="GO" id="GO:0046872">
    <property type="term" value="F:metal ion binding"/>
    <property type="evidence" value="ECO:0007669"/>
    <property type="project" value="UniProtKB-KW"/>
</dbReference>
<feature type="transmembrane region" description="Helical" evidence="16">
    <location>
        <begin position="203"/>
        <end position="230"/>
    </location>
</feature>
<comment type="similarity">
    <text evidence="15">Belongs to the heme-copper respiratory oxidase family.</text>
</comment>
<name>A0A2T1HXT5_9HYPH</name>
<evidence type="ECO:0000256" key="13">
    <source>
        <dbReference type="ARBA" id="ARBA00023136"/>
    </source>
</evidence>
<evidence type="ECO:0000256" key="15">
    <source>
        <dbReference type="RuleBase" id="RU000370"/>
    </source>
</evidence>
<dbReference type="InterPro" id="IPR014241">
    <property type="entry name" value="Cyt_c_oxidase_su1_bac"/>
</dbReference>
<feature type="transmembrane region" description="Helical" evidence="16">
    <location>
        <begin position="394"/>
        <end position="416"/>
    </location>
</feature>
<dbReference type="GO" id="GO:0005886">
    <property type="term" value="C:plasma membrane"/>
    <property type="evidence" value="ECO:0007669"/>
    <property type="project" value="UniProtKB-SubCell"/>
</dbReference>
<dbReference type="UniPathway" id="UPA00705"/>
<evidence type="ECO:0000256" key="14">
    <source>
        <dbReference type="ARBA" id="ARBA00047816"/>
    </source>
</evidence>
<evidence type="ECO:0000313" key="19">
    <source>
        <dbReference type="EMBL" id="PSC06481.1"/>
    </source>
</evidence>
<dbReference type="NCBIfam" id="TIGR02891">
    <property type="entry name" value="CtaD_CoxA"/>
    <property type="match status" value="1"/>
</dbReference>
<dbReference type="InterPro" id="IPR023616">
    <property type="entry name" value="Cyt_c_oxase-like_su1_dom"/>
</dbReference>
<feature type="transmembrane region" description="Helical" evidence="16">
    <location>
        <begin position="319"/>
        <end position="337"/>
    </location>
</feature>
<comment type="catalytic activity">
    <reaction evidence="14 16">
        <text>4 Fe(II)-[cytochrome c] + O2 + 8 H(+)(in) = 4 Fe(III)-[cytochrome c] + 2 H2O + 4 H(+)(out)</text>
        <dbReference type="Rhea" id="RHEA:11436"/>
        <dbReference type="Rhea" id="RHEA-COMP:10350"/>
        <dbReference type="Rhea" id="RHEA-COMP:14399"/>
        <dbReference type="ChEBI" id="CHEBI:15377"/>
        <dbReference type="ChEBI" id="CHEBI:15378"/>
        <dbReference type="ChEBI" id="CHEBI:15379"/>
        <dbReference type="ChEBI" id="CHEBI:29033"/>
        <dbReference type="ChEBI" id="CHEBI:29034"/>
        <dbReference type="EC" id="7.1.1.9"/>
    </reaction>
</comment>
<proteinExistence type="inferred from homology"/>
<evidence type="ECO:0000256" key="11">
    <source>
        <dbReference type="ARBA" id="ARBA00023004"/>
    </source>
</evidence>
<dbReference type="GO" id="GO:0020037">
    <property type="term" value="F:heme binding"/>
    <property type="evidence" value="ECO:0007669"/>
    <property type="project" value="InterPro"/>
</dbReference>
<keyword evidence="13 16" id="KW-0472">Membrane</keyword>
<dbReference type="Pfam" id="PF00115">
    <property type="entry name" value="COX1"/>
    <property type="match status" value="1"/>
</dbReference>
<dbReference type="EMBL" id="PVZS01000003">
    <property type="protein sequence ID" value="PSC06481.1"/>
    <property type="molecule type" value="Genomic_DNA"/>
</dbReference>
<evidence type="ECO:0000313" key="20">
    <source>
        <dbReference type="Proteomes" id="UP000239772"/>
    </source>
</evidence>
<evidence type="ECO:0000256" key="2">
    <source>
        <dbReference type="ARBA" id="ARBA00004673"/>
    </source>
</evidence>
<keyword evidence="12 16" id="KW-0186">Copper</keyword>
<feature type="transmembrane region" description="Helical" evidence="16">
    <location>
        <begin position="358"/>
        <end position="382"/>
    </location>
</feature>
<dbReference type="RefSeq" id="WP_106335395.1">
    <property type="nucleotide sequence ID" value="NZ_PVZS01000003.1"/>
</dbReference>
<evidence type="ECO:0000256" key="7">
    <source>
        <dbReference type="ARBA" id="ARBA00022723"/>
    </source>
</evidence>
<comment type="subcellular location">
    <subcellularLocation>
        <location evidence="16">Cell membrane</location>
        <topology evidence="16">Multi-pass membrane protein</topology>
    </subcellularLocation>
    <subcellularLocation>
        <location evidence="1">Membrane</location>
        <topology evidence="1">Multi-pass membrane protein</topology>
    </subcellularLocation>
</comment>
<dbReference type="EC" id="7.1.1.9" evidence="16"/>
<dbReference type="SUPFAM" id="SSF81442">
    <property type="entry name" value="Cytochrome c oxidase subunit I-like"/>
    <property type="match status" value="1"/>
</dbReference>
<feature type="transmembrane region" description="Helical" evidence="16">
    <location>
        <begin position="164"/>
        <end position="191"/>
    </location>
</feature>
<evidence type="ECO:0000259" key="18">
    <source>
        <dbReference type="PROSITE" id="PS50855"/>
    </source>
</evidence>